<accession>A1ZEU5</accession>
<organism evidence="2 3">
    <name type="scientific">Microscilla marina ATCC 23134</name>
    <dbReference type="NCBI Taxonomy" id="313606"/>
    <lineage>
        <taxon>Bacteria</taxon>
        <taxon>Pseudomonadati</taxon>
        <taxon>Bacteroidota</taxon>
        <taxon>Cytophagia</taxon>
        <taxon>Cytophagales</taxon>
        <taxon>Microscillaceae</taxon>
        <taxon>Microscilla</taxon>
    </lineage>
</organism>
<dbReference type="AlphaFoldDB" id="A1ZEU5"/>
<dbReference type="RefSeq" id="WP_002694193.1">
    <property type="nucleotide sequence ID" value="NZ_AAWS01000004.1"/>
</dbReference>
<dbReference type="Proteomes" id="UP000004095">
    <property type="component" value="Unassembled WGS sequence"/>
</dbReference>
<comment type="caution">
    <text evidence="2">The sequence shown here is derived from an EMBL/GenBank/DDBJ whole genome shotgun (WGS) entry which is preliminary data.</text>
</comment>
<name>A1ZEU5_MICM2</name>
<protein>
    <recommendedName>
        <fullName evidence="4">Terminase small subunit</fullName>
    </recommendedName>
</protein>
<gene>
    <name evidence="2" type="ORF">M23134_07454</name>
</gene>
<reference evidence="2 3" key="1">
    <citation type="submission" date="2007-01" db="EMBL/GenBank/DDBJ databases">
        <authorList>
            <person name="Haygood M."/>
            <person name="Podell S."/>
            <person name="Anderson C."/>
            <person name="Hopkinson B."/>
            <person name="Roe K."/>
            <person name="Barbeau K."/>
            <person name="Gaasterland T."/>
            <person name="Ferriera S."/>
            <person name="Johnson J."/>
            <person name="Kravitz S."/>
            <person name="Beeson K."/>
            <person name="Sutton G."/>
            <person name="Rogers Y.-H."/>
            <person name="Friedman R."/>
            <person name="Frazier M."/>
            <person name="Venter J.C."/>
        </authorList>
    </citation>
    <scope>NUCLEOTIDE SEQUENCE [LARGE SCALE GENOMIC DNA]</scope>
    <source>
        <strain evidence="2 3">ATCC 23134</strain>
    </source>
</reference>
<evidence type="ECO:0008006" key="4">
    <source>
        <dbReference type="Google" id="ProtNLM"/>
    </source>
</evidence>
<evidence type="ECO:0000313" key="3">
    <source>
        <dbReference type="Proteomes" id="UP000004095"/>
    </source>
</evidence>
<keyword evidence="3" id="KW-1185">Reference proteome</keyword>
<sequence>MSKDKKNISPQRKSKATEHYTTPDKQKAFVEALVHTGGNRQLACERASQQLGVKVSRSSVYHWLKNNQSFAKKVAEANQIGDAITVDLAQSTLVQRTQGMYYKEQVVVKVKVDKYKERVEVKEVKKYLPPDYHAAKILLSAKAQHLGYGTQKVEHSGEITTKNIQVTIANPYEAEANENGEGEIDDQ</sequence>
<evidence type="ECO:0000256" key="1">
    <source>
        <dbReference type="SAM" id="MobiDB-lite"/>
    </source>
</evidence>
<evidence type="ECO:0000313" key="2">
    <source>
        <dbReference type="EMBL" id="EAY31047.1"/>
    </source>
</evidence>
<dbReference type="EMBL" id="AAWS01000004">
    <property type="protein sequence ID" value="EAY31047.1"/>
    <property type="molecule type" value="Genomic_DNA"/>
</dbReference>
<proteinExistence type="predicted"/>
<dbReference type="OrthoDB" id="1454657at2"/>
<feature type="region of interest" description="Disordered" evidence="1">
    <location>
        <begin position="1"/>
        <end position="23"/>
    </location>
</feature>